<dbReference type="PANTHER" id="PTHR11697:SF230">
    <property type="entry name" value="ZINC FINGER, MYM DOMAIN CONTAINING 1"/>
    <property type="match status" value="1"/>
</dbReference>
<dbReference type="EMBL" id="KK784876">
    <property type="protein sequence ID" value="KDO81006.1"/>
    <property type="molecule type" value="Genomic_DNA"/>
</dbReference>
<sequence length="157" mass="18620">MQLQELSNRFNETNIELFFCVACLYSNDSFATFDKQKLLRFTEFYSNDFSLIDLVAVETQLDIYFMDVDSDNKFLGLKWIVVYLLVTLALILSVAIAIIERAFSTMHFVKNRLRNRIGDQWLNDSLVVFMENDVFCSLDNKVILQRFQHMKYRRVQL</sequence>
<feature type="transmembrane region" description="Helical" evidence="1">
    <location>
        <begin position="80"/>
        <end position="103"/>
    </location>
</feature>
<dbReference type="PANTHER" id="PTHR11697">
    <property type="entry name" value="GENERAL TRANSCRIPTION FACTOR 2-RELATED ZINC FINGER PROTEIN"/>
    <property type="match status" value="1"/>
</dbReference>
<keyword evidence="3" id="KW-1185">Reference proteome</keyword>
<dbReference type="InterPro" id="IPR055298">
    <property type="entry name" value="AtLOH3-like"/>
</dbReference>
<keyword evidence="1" id="KW-0812">Transmembrane</keyword>
<evidence type="ECO:0000256" key="1">
    <source>
        <dbReference type="SAM" id="Phobius"/>
    </source>
</evidence>
<keyword evidence="1" id="KW-0472">Membrane</keyword>
<proteinExistence type="predicted"/>
<keyword evidence="1" id="KW-1133">Transmembrane helix</keyword>
<evidence type="ECO:0008006" key="4">
    <source>
        <dbReference type="Google" id="ProtNLM"/>
    </source>
</evidence>
<evidence type="ECO:0000313" key="2">
    <source>
        <dbReference type="EMBL" id="KDO81006.1"/>
    </source>
</evidence>
<accession>A0A067H0A1</accession>
<name>A0A067H0A1_CITSI</name>
<reference evidence="2 3" key="1">
    <citation type="submission" date="2014-04" db="EMBL/GenBank/DDBJ databases">
        <authorList>
            <consortium name="International Citrus Genome Consortium"/>
            <person name="Gmitter F."/>
            <person name="Chen C."/>
            <person name="Farmerie W."/>
            <person name="Harkins T."/>
            <person name="Desany B."/>
            <person name="Mohiuddin M."/>
            <person name="Kodira C."/>
            <person name="Borodovsky M."/>
            <person name="Lomsadze A."/>
            <person name="Burns P."/>
            <person name="Jenkins J."/>
            <person name="Prochnik S."/>
            <person name="Shu S."/>
            <person name="Chapman J."/>
            <person name="Pitluck S."/>
            <person name="Schmutz J."/>
            <person name="Rokhsar D."/>
        </authorList>
    </citation>
    <scope>NUCLEOTIDE SEQUENCE</scope>
</reference>
<protein>
    <recommendedName>
        <fullName evidence="4">HAT C-terminal dimerisation domain-containing protein</fullName>
    </recommendedName>
</protein>
<dbReference type="AlphaFoldDB" id="A0A067H0A1"/>
<dbReference type="Proteomes" id="UP000027120">
    <property type="component" value="Unassembled WGS sequence"/>
</dbReference>
<gene>
    <name evidence="2" type="ORF">CISIN_1g038986mg</name>
</gene>
<evidence type="ECO:0000313" key="3">
    <source>
        <dbReference type="Proteomes" id="UP000027120"/>
    </source>
</evidence>
<organism evidence="2 3">
    <name type="scientific">Citrus sinensis</name>
    <name type="common">Sweet orange</name>
    <name type="synonym">Citrus aurantium var. sinensis</name>
    <dbReference type="NCBI Taxonomy" id="2711"/>
    <lineage>
        <taxon>Eukaryota</taxon>
        <taxon>Viridiplantae</taxon>
        <taxon>Streptophyta</taxon>
        <taxon>Embryophyta</taxon>
        <taxon>Tracheophyta</taxon>
        <taxon>Spermatophyta</taxon>
        <taxon>Magnoliopsida</taxon>
        <taxon>eudicotyledons</taxon>
        <taxon>Gunneridae</taxon>
        <taxon>Pentapetalae</taxon>
        <taxon>rosids</taxon>
        <taxon>malvids</taxon>
        <taxon>Sapindales</taxon>
        <taxon>Rutaceae</taxon>
        <taxon>Aurantioideae</taxon>
        <taxon>Citrus</taxon>
    </lineage>
</organism>